<name>A0A6C0C5J9_9ZZZZ</name>
<feature type="region of interest" description="Disordered" evidence="1">
    <location>
        <begin position="939"/>
        <end position="975"/>
    </location>
</feature>
<evidence type="ECO:0000256" key="1">
    <source>
        <dbReference type="SAM" id="MobiDB-lite"/>
    </source>
</evidence>
<protein>
    <submittedName>
        <fullName evidence="2">Uncharacterized protein</fullName>
    </submittedName>
</protein>
<proteinExistence type="predicted"/>
<evidence type="ECO:0000313" key="2">
    <source>
        <dbReference type="EMBL" id="QHS99690.1"/>
    </source>
</evidence>
<dbReference type="EMBL" id="MN739346">
    <property type="protein sequence ID" value="QHS99690.1"/>
    <property type="molecule type" value="Genomic_DNA"/>
</dbReference>
<dbReference type="AlphaFoldDB" id="A0A6C0C5J9"/>
<organism evidence="2">
    <name type="scientific">viral metagenome</name>
    <dbReference type="NCBI Taxonomy" id="1070528"/>
    <lineage>
        <taxon>unclassified sequences</taxon>
        <taxon>metagenomes</taxon>
        <taxon>organismal metagenomes</taxon>
    </lineage>
</organism>
<reference evidence="2" key="1">
    <citation type="journal article" date="2020" name="Nature">
        <title>Giant virus diversity and host interactions through global metagenomics.</title>
        <authorList>
            <person name="Schulz F."/>
            <person name="Roux S."/>
            <person name="Paez-Espino D."/>
            <person name="Jungbluth S."/>
            <person name="Walsh D.A."/>
            <person name="Denef V.J."/>
            <person name="McMahon K.D."/>
            <person name="Konstantinidis K.T."/>
            <person name="Eloe-Fadrosh E.A."/>
            <person name="Kyrpides N.C."/>
            <person name="Woyke T."/>
        </authorList>
    </citation>
    <scope>NUCLEOTIDE SEQUENCE</scope>
    <source>
        <strain evidence="2">GVMAG-M-3300020187-37</strain>
    </source>
</reference>
<sequence>MKTEQIIVLVVAFFLGMLLLNTIKGVCGCDLVEGQGQVGCTTEDDIKKQLSLCKAAKSDDELAAKSMNALIYSDILDTNSRYYNRHGSKTVSEDQFPWRRLPKMPDQLGVEVETDDGVAGCNKDRLLGTEDNPGPFTNIMTELLQAQSDGIKVGQFCRVGVPGGDGGGRGGDGTQLEGGAAGGGGGGDGTPMCTYPSIPAGTNMKYESANTVAENSAPFDSPDDVVCINELYVPISNGVPTITCDGPPYGDFNVTGGCEPITCSFSTSSQGYSKLKGTTGEPIQISLDTTNSTVSNPSFLSPASLTCADGRYGEPSFVCDNTSGQWLVNNVIGCEQCQPQTGCSDTTPTDCFTDHDSSGDNYGSFHCNTASPGYYIDGDTPGLVLSCDDQANCNTYSNTLPCLDGNIKACGTAAPGYYVDVGIGSVNECINQLDGEIEKCKTYSPPTTCLPNNEKSCETAAPGYYIDGATPGSVQSCDPQVDTAGNIKCNSYSDTLPCLDGNIKACAPSGAEPGYYVGDNGLVQPCGVQTGCSSPSDGQACVGDNFKSCDTVDAGYYVNNGLVQPCGVQTGCSSPSDTQECVGDNFKSCDTADAGYYVGDNGLVQPCGVQTGCSSPSDGQACVGDNFKSCDTVDAGYYVDSTGVVNECEGWGMFTRRHADDSEEDVDKCSEYSDTLPCIQTTRHDDWNQPPTTYYSKACATAAPGSSTYIGDDGLPKTCLRQDEMVPYGNTVVARNMCGQYSDTLSCISNNEAKYMYCETAAPGYYIDTPGLANPCESLLGCQLDDLSKSCFSEPLNPRPLRHCYTPEDNHYIRPDNILSECTQQGNCDVNDLNHCFNNLNSDPDDVYGKYLCNTAAPGYYIDENGVPNQCANSACGTCGISDTIDLTSETVTVKSANEMITEDTTDFVNSCQSLDNMSDCNNAWAPGGAQCQWNTEYTAPTEDSESNEESSEVEVGGGGPSVDPMASDNQEPVEPPPVITWSTARPSSYINALSSINPRPNVNEALKQLYGTVDINGNTIQGSYDCDATDATARPFVPGCGFPIHIHVEIGDPTIASCMEIDESFDSIKIREEDDSLEGTVYYNGTPHVWCFPDTDITSLNLCDSSIDSAR</sequence>
<feature type="compositionally biased region" description="Gly residues" evidence="1">
    <location>
        <begin position="179"/>
        <end position="188"/>
    </location>
</feature>
<feature type="compositionally biased region" description="Gly residues" evidence="1">
    <location>
        <begin position="164"/>
        <end position="173"/>
    </location>
</feature>
<feature type="compositionally biased region" description="Acidic residues" evidence="1">
    <location>
        <begin position="943"/>
        <end position="953"/>
    </location>
</feature>
<feature type="region of interest" description="Disordered" evidence="1">
    <location>
        <begin position="164"/>
        <end position="188"/>
    </location>
</feature>
<accession>A0A6C0C5J9</accession>